<proteinExistence type="predicted"/>
<evidence type="ECO:0008006" key="3">
    <source>
        <dbReference type="Google" id="ProtNLM"/>
    </source>
</evidence>
<sequence length="130" mass="14759">MGEGKNCEAWLCDLIEEANKEKLTKVLITLWFLRKERNNHLFNNPKLEEWEIVGKAQNYLEDYAAQQVQGSPGPLVPRTRARSIWEPPPARVFKLNTDATVLGEEGTDYGMVLRDSGGNFIMGATHRTKV</sequence>
<keyword evidence="2" id="KW-1185">Reference proteome</keyword>
<evidence type="ECO:0000313" key="1">
    <source>
        <dbReference type="EMBL" id="CAL1371255.1"/>
    </source>
</evidence>
<dbReference type="EMBL" id="OZ034815">
    <property type="protein sequence ID" value="CAL1371255.1"/>
    <property type="molecule type" value="Genomic_DNA"/>
</dbReference>
<protein>
    <recommendedName>
        <fullName evidence="3">RNase H type-1 domain-containing protein</fullName>
    </recommendedName>
</protein>
<organism evidence="1 2">
    <name type="scientific">Linum trigynum</name>
    <dbReference type="NCBI Taxonomy" id="586398"/>
    <lineage>
        <taxon>Eukaryota</taxon>
        <taxon>Viridiplantae</taxon>
        <taxon>Streptophyta</taxon>
        <taxon>Embryophyta</taxon>
        <taxon>Tracheophyta</taxon>
        <taxon>Spermatophyta</taxon>
        <taxon>Magnoliopsida</taxon>
        <taxon>eudicotyledons</taxon>
        <taxon>Gunneridae</taxon>
        <taxon>Pentapetalae</taxon>
        <taxon>rosids</taxon>
        <taxon>fabids</taxon>
        <taxon>Malpighiales</taxon>
        <taxon>Linaceae</taxon>
        <taxon>Linum</taxon>
    </lineage>
</organism>
<accession>A0AAV2DBK5</accession>
<dbReference type="Proteomes" id="UP001497516">
    <property type="component" value="Chromosome 2"/>
</dbReference>
<dbReference type="AlphaFoldDB" id="A0AAV2DBK5"/>
<name>A0AAV2DBK5_9ROSI</name>
<reference evidence="1 2" key="1">
    <citation type="submission" date="2024-04" db="EMBL/GenBank/DDBJ databases">
        <authorList>
            <person name="Fracassetti M."/>
        </authorList>
    </citation>
    <scope>NUCLEOTIDE SEQUENCE [LARGE SCALE GENOMIC DNA]</scope>
</reference>
<evidence type="ECO:0000313" key="2">
    <source>
        <dbReference type="Proteomes" id="UP001497516"/>
    </source>
</evidence>
<gene>
    <name evidence="1" type="ORF">LTRI10_LOCUS13331</name>
</gene>